<dbReference type="EMBL" id="JAGDFL010000383">
    <property type="protein sequence ID" value="KAG7390386.1"/>
    <property type="molecule type" value="Genomic_DNA"/>
</dbReference>
<dbReference type="Proteomes" id="UP000693981">
    <property type="component" value="Unassembled WGS sequence"/>
</dbReference>
<dbReference type="OrthoDB" id="161417at2759"/>
<evidence type="ECO:0000313" key="2">
    <source>
        <dbReference type="Proteomes" id="UP000693981"/>
    </source>
</evidence>
<reference evidence="1" key="1">
    <citation type="submission" date="2021-02" db="EMBL/GenBank/DDBJ databases">
        <authorList>
            <person name="Palmer J.M."/>
        </authorList>
    </citation>
    <scope>NUCLEOTIDE SEQUENCE</scope>
    <source>
        <strain evidence="1">SCRP23</strain>
    </source>
</reference>
<name>A0A8T1WAN6_9STRA</name>
<keyword evidence="2" id="KW-1185">Reference proteome</keyword>
<evidence type="ECO:0000313" key="1">
    <source>
        <dbReference type="EMBL" id="KAG7390386.1"/>
    </source>
</evidence>
<organism evidence="1 2">
    <name type="scientific">Phytophthora boehmeriae</name>
    <dbReference type="NCBI Taxonomy" id="109152"/>
    <lineage>
        <taxon>Eukaryota</taxon>
        <taxon>Sar</taxon>
        <taxon>Stramenopiles</taxon>
        <taxon>Oomycota</taxon>
        <taxon>Peronosporomycetes</taxon>
        <taxon>Peronosporales</taxon>
        <taxon>Peronosporaceae</taxon>
        <taxon>Phytophthora</taxon>
    </lineage>
</organism>
<proteinExistence type="predicted"/>
<comment type="caution">
    <text evidence="1">The sequence shown here is derived from an EMBL/GenBank/DDBJ whole genome shotgun (WGS) entry which is preliminary data.</text>
</comment>
<gene>
    <name evidence="1" type="ORF">PHYBOEH_007043</name>
</gene>
<sequence length="397" mass="45042">MLDCLLEGECGCQKALKTLRLLSDNMDSDIKAFVAMSQVQDRVPEEVMLKFVKCLEPVALAIGACDAMLHVSSHWNTLAVARTLYEKMSEVEGKDLLLAEICWMQHLSAEVRAIVTSSPVKIVSTLGNNLMYAAGSNFTRLRGIRRNDTVYYEQYRQVFCWKKQWKPDRDKELWQFVPHSSKLMNVYVVNMSTGEYLYVTNFFRKVFRADFSVKDAFTLRTNELPDALGQWRVVQREGSTIALCNQQTKNFLMSPPTPVIGPRRAVQTSSYRPCDHTWSQARSWKIIPTTTPKIEKALDAFFSQNYDKAIELLAELQESGELSREARAKLLCYEVVASLVLKREVALNACLVEFLALGGDYHSFLPVLAGKVLGEKTAADLIEMLTRKLQARVIKSD</sequence>
<accession>A0A8T1WAN6</accession>
<dbReference type="AlphaFoldDB" id="A0A8T1WAN6"/>
<protein>
    <submittedName>
        <fullName evidence="1">Uncharacterized protein</fullName>
    </submittedName>
</protein>